<comment type="similarity">
    <text evidence="1 2">Belongs to the outer membrane factor (OMF) (TC 1.B.17) family.</text>
</comment>
<keyword evidence="2" id="KW-0812">Transmembrane</keyword>
<organism evidence="4 5">
    <name type="scientific">Arcticibacter tournemirensis</name>
    <dbReference type="NCBI Taxonomy" id="699437"/>
    <lineage>
        <taxon>Bacteria</taxon>
        <taxon>Pseudomonadati</taxon>
        <taxon>Bacteroidota</taxon>
        <taxon>Sphingobacteriia</taxon>
        <taxon>Sphingobacteriales</taxon>
        <taxon>Sphingobacteriaceae</taxon>
        <taxon>Arcticibacter</taxon>
    </lineage>
</organism>
<dbReference type="Proteomes" id="UP000290848">
    <property type="component" value="Unassembled WGS sequence"/>
</dbReference>
<dbReference type="SUPFAM" id="SSF56954">
    <property type="entry name" value="Outer membrane efflux proteins (OEP)"/>
    <property type="match status" value="1"/>
</dbReference>
<keyword evidence="2" id="KW-0449">Lipoprotein</keyword>
<dbReference type="RefSeq" id="WP_128768274.1">
    <property type="nucleotide sequence ID" value="NZ_RXOC01000003.1"/>
</dbReference>
<feature type="coiled-coil region" evidence="3">
    <location>
        <begin position="389"/>
        <end position="416"/>
    </location>
</feature>
<comment type="caution">
    <text evidence="4">The sequence shown here is derived from an EMBL/GenBank/DDBJ whole genome shotgun (WGS) entry which is preliminary data.</text>
</comment>
<name>A0A4Q0MCF3_9SPHI</name>
<dbReference type="GO" id="GO:0015562">
    <property type="term" value="F:efflux transmembrane transporter activity"/>
    <property type="evidence" value="ECO:0007669"/>
    <property type="project" value="InterPro"/>
</dbReference>
<evidence type="ECO:0000313" key="4">
    <source>
        <dbReference type="EMBL" id="RXF71028.1"/>
    </source>
</evidence>
<evidence type="ECO:0000256" key="3">
    <source>
        <dbReference type="SAM" id="Coils"/>
    </source>
</evidence>
<dbReference type="NCBIfam" id="TIGR01845">
    <property type="entry name" value="outer_NodT"/>
    <property type="match status" value="1"/>
</dbReference>
<sequence>MKRNNIKIYSVLLLALILGACKAGKDYQRPSVSLPEKFNGTTTSDTNSIADIEWRKFFADTTLQGLIDRGIKYNYNLQIALKRIDIAQQQLKQAKLLLLPQLDLQVTGQYNRPSDNSLNGLSTSSFLGSKHIENYNASLNLSWEIDVWGKIRRQKEAVLSEYLQTYEATKAVQTQLVSDIAQGYYNLLMLDGQLRIARENLRLNDSTVQLTKLLKDAGEVNLLAIQQAEAQRQTTALLVPALEQDISIQENALQVLTGQLPATLPRSAELEQLNVRTDLTAGFPAAIVSRRPDIRADEMALAAANAQVGVAKGNMYPALSITAAGGIESFKSSNWFSVPNSLFGLAGGTVLQPVFRRRALKTQFEVAKIQREQAVMQFRQSVLNAVGEVSNALVQNEKLKQQRQIADKQVEILRNASRNARLLFKSDMANYLEVITAQSNVLQAELNLASIQRQQLGAVVELYRSLGGGWK</sequence>
<dbReference type="AlphaFoldDB" id="A0A4Q0MCF3"/>
<comment type="subcellular location">
    <subcellularLocation>
        <location evidence="2">Cell membrane</location>
        <topology evidence="2">Lipid-anchor</topology>
    </subcellularLocation>
</comment>
<accession>A0A4Q0MCF3</accession>
<dbReference type="InterPro" id="IPR010131">
    <property type="entry name" value="MdtP/NodT-like"/>
</dbReference>
<dbReference type="Gene3D" id="2.20.200.10">
    <property type="entry name" value="Outer membrane efflux proteins (OEP)"/>
    <property type="match status" value="1"/>
</dbReference>
<gene>
    <name evidence="4" type="ORF">EKH83_04775</name>
</gene>
<keyword evidence="2" id="KW-0472">Membrane</keyword>
<keyword evidence="2" id="KW-0564">Palmitate</keyword>
<dbReference type="PROSITE" id="PS51257">
    <property type="entry name" value="PROKAR_LIPOPROTEIN"/>
    <property type="match status" value="1"/>
</dbReference>
<evidence type="ECO:0000256" key="2">
    <source>
        <dbReference type="RuleBase" id="RU362097"/>
    </source>
</evidence>
<protein>
    <submittedName>
        <fullName evidence="4">Efflux transporter outer membrane subunit</fullName>
    </submittedName>
</protein>
<proteinExistence type="inferred from homology"/>
<dbReference type="Gene3D" id="1.20.1600.10">
    <property type="entry name" value="Outer membrane efflux proteins (OEP)"/>
    <property type="match status" value="1"/>
</dbReference>
<keyword evidence="3" id="KW-0175">Coiled coil</keyword>
<dbReference type="InterPro" id="IPR003423">
    <property type="entry name" value="OMP_efflux"/>
</dbReference>
<dbReference type="EMBL" id="RXOC01000003">
    <property type="protein sequence ID" value="RXF71028.1"/>
    <property type="molecule type" value="Genomic_DNA"/>
</dbReference>
<evidence type="ECO:0000313" key="5">
    <source>
        <dbReference type="Proteomes" id="UP000290848"/>
    </source>
</evidence>
<reference evidence="4 5" key="1">
    <citation type="submission" date="2018-12" db="EMBL/GenBank/DDBJ databases">
        <title>The Draft Genome Sequence of the Soil Bacterium Pedobacter tournemirensis R1.</title>
        <authorList>
            <person name="He J."/>
        </authorList>
    </citation>
    <scope>NUCLEOTIDE SEQUENCE [LARGE SCALE GENOMIC DNA]</scope>
    <source>
        <strain evidence="4 5">R1</strain>
    </source>
</reference>
<dbReference type="Pfam" id="PF02321">
    <property type="entry name" value="OEP"/>
    <property type="match status" value="2"/>
</dbReference>
<keyword evidence="2" id="KW-1134">Transmembrane beta strand</keyword>
<evidence type="ECO:0000256" key="1">
    <source>
        <dbReference type="ARBA" id="ARBA00007613"/>
    </source>
</evidence>
<dbReference type="PANTHER" id="PTHR30203">
    <property type="entry name" value="OUTER MEMBRANE CATION EFFLUX PROTEIN"/>
    <property type="match status" value="1"/>
</dbReference>
<dbReference type="PANTHER" id="PTHR30203:SF33">
    <property type="entry name" value="BLR4455 PROTEIN"/>
    <property type="match status" value="1"/>
</dbReference>
<dbReference type="GO" id="GO:0005886">
    <property type="term" value="C:plasma membrane"/>
    <property type="evidence" value="ECO:0007669"/>
    <property type="project" value="UniProtKB-SubCell"/>
</dbReference>